<dbReference type="Proteomes" id="UP000265520">
    <property type="component" value="Unassembled WGS sequence"/>
</dbReference>
<keyword evidence="2" id="KW-0436">Ligase</keyword>
<feature type="non-terminal residue" evidence="2">
    <location>
        <position position="116"/>
    </location>
</feature>
<name>A0A392R7Z0_9FABA</name>
<feature type="region of interest" description="Disordered" evidence="1">
    <location>
        <begin position="1"/>
        <end position="25"/>
    </location>
</feature>
<organism evidence="2 3">
    <name type="scientific">Trifolium medium</name>
    <dbReference type="NCBI Taxonomy" id="97028"/>
    <lineage>
        <taxon>Eukaryota</taxon>
        <taxon>Viridiplantae</taxon>
        <taxon>Streptophyta</taxon>
        <taxon>Embryophyta</taxon>
        <taxon>Tracheophyta</taxon>
        <taxon>Spermatophyta</taxon>
        <taxon>Magnoliopsida</taxon>
        <taxon>eudicotyledons</taxon>
        <taxon>Gunneridae</taxon>
        <taxon>Pentapetalae</taxon>
        <taxon>rosids</taxon>
        <taxon>fabids</taxon>
        <taxon>Fabales</taxon>
        <taxon>Fabaceae</taxon>
        <taxon>Papilionoideae</taxon>
        <taxon>50 kb inversion clade</taxon>
        <taxon>NPAAA clade</taxon>
        <taxon>Hologalegina</taxon>
        <taxon>IRL clade</taxon>
        <taxon>Trifolieae</taxon>
        <taxon>Trifolium</taxon>
    </lineage>
</organism>
<evidence type="ECO:0000313" key="2">
    <source>
        <dbReference type="EMBL" id="MCI31665.1"/>
    </source>
</evidence>
<accession>A0A392R7Z0</accession>
<keyword evidence="2" id="KW-0030">Aminoacyl-tRNA synthetase</keyword>
<sequence length="116" mass="13186">MSRPSKTLNTNPSANSEYSSRKAPISNGDAATFEWWKDRIDSHITGIDDELWDIVEEGVTFENMSENGRLFIANKKLLSTADKKTYMRHHKVKDINVGAIKHEEYVRIGDKTSAKT</sequence>
<protein>
    <submittedName>
        <fullName evidence="2">Aspartyl-tRNA synthetase</fullName>
    </submittedName>
</protein>
<dbReference type="EMBL" id="LXQA010188967">
    <property type="protein sequence ID" value="MCI31665.1"/>
    <property type="molecule type" value="Genomic_DNA"/>
</dbReference>
<dbReference type="AlphaFoldDB" id="A0A392R7Z0"/>
<proteinExistence type="predicted"/>
<reference evidence="2 3" key="1">
    <citation type="journal article" date="2018" name="Front. Plant Sci.">
        <title>Red Clover (Trifolium pratense) and Zigzag Clover (T. medium) - A Picture of Genomic Similarities and Differences.</title>
        <authorList>
            <person name="Dluhosova J."/>
            <person name="Istvanek J."/>
            <person name="Nedelnik J."/>
            <person name="Repkova J."/>
        </authorList>
    </citation>
    <scope>NUCLEOTIDE SEQUENCE [LARGE SCALE GENOMIC DNA]</scope>
    <source>
        <strain evidence="3">cv. 10/8</strain>
        <tissue evidence="2">Leaf</tissue>
    </source>
</reference>
<dbReference type="GO" id="GO:0004812">
    <property type="term" value="F:aminoacyl-tRNA ligase activity"/>
    <property type="evidence" value="ECO:0007669"/>
    <property type="project" value="UniProtKB-KW"/>
</dbReference>
<keyword evidence="3" id="KW-1185">Reference proteome</keyword>
<evidence type="ECO:0000313" key="3">
    <source>
        <dbReference type="Proteomes" id="UP000265520"/>
    </source>
</evidence>
<evidence type="ECO:0000256" key="1">
    <source>
        <dbReference type="SAM" id="MobiDB-lite"/>
    </source>
</evidence>
<comment type="caution">
    <text evidence="2">The sequence shown here is derived from an EMBL/GenBank/DDBJ whole genome shotgun (WGS) entry which is preliminary data.</text>
</comment>
<feature type="compositionally biased region" description="Polar residues" evidence="1">
    <location>
        <begin position="1"/>
        <end position="18"/>
    </location>
</feature>